<gene>
    <name evidence="2" type="primary">ga15254</name>
    <name evidence="2" type="ORF">PR202_ga15254</name>
</gene>
<dbReference type="Proteomes" id="UP001054889">
    <property type="component" value="Unassembled WGS sequence"/>
</dbReference>
<name>A0AAV5CJF0_ELECO</name>
<feature type="compositionally biased region" description="Basic residues" evidence="1">
    <location>
        <begin position="107"/>
        <end position="117"/>
    </location>
</feature>
<comment type="caution">
    <text evidence="2">The sequence shown here is derived from an EMBL/GenBank/DDBJ whole genome shotgun (WGS) entry which is preliminary data.</text>
</comment>
<feature type="compositionally biased region" description="Basic and acidic residues" evidence="1">
    <location>
        <begin position="64"/>
        <end position="80"/>
    </location>
</feature>
<feature type="region of interest" description="Disordered" evidence="1">
    <location>
        <begin position="49"/>
        <end position="120"/>
    </location>
</feature>
<protein>
    <submittedName>
        <fullName evidence="2">Uncharacterized protein</fullName>
    </submittedName>
</protein>
<accession>A0AAV5CJF0</accession>
<organism evidence="2 3">
    <name type="scientific">Eleusine coracana subsp. coracana</name>
    <dbReference type="NCBI Taxonomy" id="191504"/>
    <lineage>
        <taxon>Eukaryota</taxon>
        <taxon>Viridiplantae</taxon>
        <taxon>Streptophyta</taxon>
        <taxon>Embryophyta</taxon>
        <taxon>Tracheophyta</taxon>
        <taxon>Spermatophyta</taxon>
        <taxon>Magnoliopsida</taxon>
        <taxon>Liliopsida</taxon>
        <taxon>Poales</taxon>
        <taxon>Poaceae</taxon>
        <taxon>PACMAD clade</taxon>
        <taxon>Chloridoideae</taxon>
        <taxon>Cynodonteae</taxon>
        <taxon>Eleusininae</taxon>
        <taxon>Eleusine</taxon>
    </lineage>
</organism>
<evidence type="ECO:0000313" key="2">
    <source>
        <dbReference type="EMBL" id="GJM98264.1"/>
    </source>
</evidence>
<proteinExistence type="predicted"/>
<keyword evidence="3" id="KW-1185">Reference proteome</keyword>
<evidence type="ECO:0000256" key="1">
    <source>
        <dbReference type="SAM" id="MobiDB-lite"/>
    </source>
</evidence>
<reference evidence="2" key="2">
    <citation type="submission" date="2021-12" db="EMBL/GenBank/DDBJ databases">
        <title>Resequencing data analysis of finger millet.</title>
        <authorList>
            <person name="Hatakeyama M."/>
            <person name="Aluri S."/>
            <person name="Balachadran M.T."/>
            <person name="Sivarajan S.R."/>
            <person name="Poveda L."/>
            <person name="Shimizu-Inatsugi R."/>
            <person name="Schlapbach R."/>
            <person name="Sreeman S.M."/>
            <person name="Shimizu K.K."/>
        </authorList>
    </citation>
    <scope>NUCLEOTIDE SEQUENCE</scope>
</reference>
<dbReference type="EMBL" id="BQKI01000007">
    <property type="protein sequence ID" value="GJM98264.1"/>
    <property type="molecule type" value="Genomic_DNA"/>
</dbReference>
<dbReference type="AlphaFoldDB" id="A0AAV5CJF0"/>
<sequence>MDLVASEDEDQGIENMEMGEEWMTELPDSIVEQIIKARIETEGIDQVTEDLSKMGGENGLPEEWLYKEKEQNQQEQKDNNESIEDGGNKVIRGKKKKAPVQGWGPVKAKRKSTRTRTGKGNIMQKAQALKMINNLEIKQDKKNDFRTLLNKDRLVSVARTIGIDFNKDDKDGEV</sequence>
<evidence type="ECO:0000313" key="3">
    <source>
        <dbReference type="Proteomes" id="UP001054889"/>
    </source>
</evidence>
<reference evidence="2" key="1">
    <citation type="journal article" date="2018" name="DNA Res.">
        <title>Multiple hybrid de novo genome assembly of finger millet, an orphan allotetraploid crop.</title>
        <authorList>
            <person name="Hatakeyama M."/>
            <person name="Aluri S."/>
            <person name="Balachadran M.T."/>
            <person name="Sivarajan S.R."/>
            <person name="Patrignani A."/>
            <person name="Gruter S."/>
            <person name="Poveda L."/>
            <person name="Shimizu-Inatsugi R."/>
            <person name="Baeten J."/>
            <person name="Francoijs K.J."/>
            <person name="Nataraja K.N."/>
            <person name="Reddy Y.A.N."/>
            <person name="Phadnis S."/>
            <person name="Ravikumar R.L."/>
            <person name="Schlapbach R."/>
            <person name="Sreeman S.M."/>
            <person name="Shimizu K.K."/>
        </authorList>
    </citation>
    <scope>NUCLEOTIDE SEQUENCE</scope>
</reference>